<dbReference type="InterPro" id="IPR026590">
    <property type="entry name" value="Ssirtuin_cat_dom"/>
</dbReference>
<comment type="caution">
    <text evidence="5">The sequence shown here is derived from an EMBL/GenBank/DDBJ whole genome shotgun (WGS) entry which is preliminary data.</text>
</comment>
<evidence type="ECO:0000313" key="6">
    <source>
        <dbReference type="Proteomes" id="UP000557315"/>
    </source>
</evidence>
<dbReference type="GO" id="GO:0005634">
    <property type="term" value="C:nucleus"/>
    <property type="evidence" value="ECO:0007669"/>
    <property type="project" value="TreeGrafter"/>
</dbReference>
<sequence length="83" mass="9055">MCLFQITARRLVSQAQCGLKASSSKKQKFCLEMARPSSSMADFREVFAKAKHIAIITGAGVSAESGVPTFRGAGGFWRKWQAQ</sequence>
<feature type="domain" description="Deacetylase sirtuin-type" evidence="4">
    <location>
        <begin position="33"/>
        <end position="83"/>
    </location>
</feature>
<feature type="non-terminal residue" evidence="5">
    <location>
        <position position="83"/>
    </location>
</feature>
<accession>A0A7K6G1Q4</accession>
<dbReference type="InterPro" id="IPR029035">
    <property type="entry name" value="DHS-like_NAD/FAD-binding_dom"/>
</dbReference>
<comment type="caution">
    <text evidence="3">Lacks conserved residue(s) required for the propagation of feature annotation.</text>
</comment>
<proteinExistence type="predicted"/>
<organism evidence="5 6">
    <name type="scientific">Daphoenositta chrysoptera</name>
    <name type="common">varied sittella</name>
    <dbReference type="NCBI Taxonomy" id="254528"/>
    <lineage>
        <taxon>Eukaryota</taxon>
        <taxon>Metazoa</taxon>
        <taxon>Chordata</taxon>
        <taxon>Craniata</taxon>
        <taxon>Vertebrata</taxon>
        <taxon>Euteleostomi</taxon>
        <taxon>Archelosauria</taxon>
        <taxon>Archosauria</taxon>
        <taxon>Dinosauria</taxon>
        <taxon>Saurischia</taxon>
        <taxon>Theropoda</taxon>
        <taxon>Coelurosauria</taxon>
        <taxon>Aves</taxon>
        <taxon>Neognathae</taxon>
        <taxon>Neoaves</taxon>
        <taxon>Telluraves</taxon>
        <taxon>Australaves</taxon>
        <taxon>Passeriformes</taxon>
        <taxon>Corvoidea</taxon>
        <taxon>Pachycephalidae</taxon>
        <taxon>Daphoenositta</taxon>
    </lineage>
</organism>
<evidence type="ECO:0000256" key="1">
    <source>
        <dbReference type="ARBA" id="ARBA00022679"/>
    </source>
</evidence>
<keyword evidence="6" id="KW-1185">Reference proteome</keyword>
<dbReference type="AlphaFoldDB" id="A0A7K6G1Q4"/>
<gene>
    <name evidence="5" type="primary">Sirt5</name>
    <name evidence="5" type="ORF">DAPCHR_R11296</name>
</gene>
<dbReference type="InterPro" id="IPR050134">
    <property type="entry name" value="NAD-dep_sirtuin_deacylases"/>
</dbReference>
<dbReference type="Pfam" id="PF02146">
    <property type="entry name" value="SIR2"/>
    <property type="match status" value="1"/>
</dbReference>
<dbReference type="InterPro" id="IPR003000">
    <property type="entry name" value="Sirtuin"/>
</dbReference>
<evidence type="ECO:0000259" key="4">
    <source>
        <dbReference type="PROSITE" id="PS50305"/>
    </source>
</evidence>
<keyword evidence="1" id="KW-0808">Transferase</keyword>
<evidence type="ECO:0000313" key="5">
    <source>
        <dbReference type="EMBL" id="NWV57202.1"/>
    </source>
</evidence>
<dbReference type="EMBL" id="VZRO01007927">
    <property type="protein sequence ID" value="NWV57202.1"/>
    <property type="molecule type" value="Genomic_DNA"/>
</dbReference>
<dbReference type="GO" id="GO:0070403">
    <property type="term" value="F:NAD+ binding"/>
    <property type="evidence" value="ECO:0007669"/>
    <property type="project" value="InterPro"/>
</dbReference>
<dbReference type="PANTHER" id="PTHR11085">
    <property type="entry name" value="NAD-DEPENDENT PROTEIN DEACYLASE SIRTUIN-5, MITOCHONDRIAL-RELATED"/>
    <property type="match status" value="1"/>
</dbReference>
<evidence type="ECO:0000256" key="2">
    <source>
        <dbReference type="ARBA" id="ARBA00023027"/>
    </source>
</evidence>
<dbReference type="PANTHER" id="PTHR11085:SF10">
    <property type="entry name" value="NAD-DEPENDENT PROTEIN DEACYLASE SIRTUIN-5, MITOCHONDRIAL-RELATED"/>
    <property type="match status" value="1"/>
</dbReference>
<keyword evidence="2" id="KW-0520">NAD</keyword>
<feature type="non-terminal residue" evidence="5">
    <location>
        <position position="1"/>
    </location>
</feature>
<reference evidence="5 6" key="1">
    <citation type="submission" date="2019-09" db="EMBL/GenBank/DDBJ databases">
        <title>Bird 10,000 Genomes (B10K) Project - Family phase.</title>
        <authorList>
            <person name="Zhang G."/>
        </authorList>
    </citation>
    <scope>NUCLEOTIDE SEQUENCE [LARGE SCALE GENOMIC DNA]</scope>
    <source>
        <strain evidence="5">B10K-DU-029-47</strain>
        <tissue evidence="5">Heart</tissue>
    </source>
</reference>
<dbReference type="PROSITE" id="PS50305">
    <property type="entry name" value="SIRTUIN"/>
    <property type="match status" value="1"/>
</dbReference>
<dbReference type="Gene3D" id="3.40.50.1220">
    <property type="entry name" value="TPP-binding domain"/>
    <property type="match status" value="1"/>
</dbReference>
<dbReference type="GO" id="GO:0017136">
    <property type="term" value="F:histone deacetylase activity, NAD-dependent"/>
    <property type="evidence" value="ECO:0007669"/>
    <property type="project" value="TreeGrafter"/>
</dbReference>
<evidence type="ECO:0000256" key="3">
    <source>
        <dbReference type="PROSITE-ProRule" id="PRU00236"/>
    </source>
</evidence>
<name>A0A7K6G1Q4_9CORV</name>
<dbReference type="SUPFAM" id="SSF52467">
    <property type="entry name" value="DHS-like NAD/FAD-binding domain"/>
    <property type="match status" value="1"/>
</dbReference>
<dbReference type="Proteomes" id="UP000557315">
    <property type="component" value="Unassembled WGS sequence"/>
</dbReference>
<protein>
    <submittedName>
        <fullName evidence="5">SIR5 deacylase</fullName>
    </submittedName>
</protein>